<keyword evidence="4" id="KW-1185">Reference proteome</keyword>
<proteinExistence type="predicted"/>
<keyword evidence="1" id="KW-0472">Membrane</keyword>
<comment type="caution">
    <text evidence="3">The sequence shown here is derived from an EMBL/GenBank/DDBJ whole genome shotgun (WGS) entry which is preliminary data.</text>
</comment>
<gene>
    <name evidence="3" type="ORF">J2X04_000522</name>
</gene>
<dbReference type="EMBL" id="JAVDVW010000001">
    <property type="protein sequence ID" value="MDR7098175.1"/>
    <property type="molecule type" value="Genomic_DNA"/>
</dbReference>
<feature type="domain" description="DUF58" evidence="2">
    <location>
        <begin position="228"/>
        <end position="258"/>
    </location>
</feature>
<reference evidence="3 4" key="1">
    <citation type="submission" date="2023-07" db="EMBL/GenBank/DDBJ databases">
        <title>Sorghum-associated microbial communities from plants grown in Nebraska, USA.</title>
        <authorList>
            <person name="Schachtman D."/>
        </authorList>
    </citation>
    <scope>NUCLEOTIDE SEQUENCE [LARGE SCALE GENOMIC DNA]</scope>
    <source>
        <strain evidence="3 4">BE187</strain>
    </source>
</reference>
<evidence type="ECO:0000259" key="2">
    <source>
        <dbReference type="Pfam" id="PF01882"/>
    </source>
</evidence>
<feature type="transmembrane region" description="Helical" evidence="1">
    <location>
        <begin position="73"/>
        <end position="91"/>
    </location>
</feature>
<organism evidence="3 4">
    <name type="scientific">Agrilutibacter niabensis</name>
    <dbReference type="NCBI Taxonomy" id="380628"/>
    <lineage>
        <taxon>Bacteria</taxon>
        <taxon>Pseudomonadati</taxon>
        <taxon>Pseudomonadota</taxon>
        <taxon>Gammaproteobacteria</taxon>
        <taxon>Lysobacterales</taxon>
        <taxon>Lysobacteraceae</taxon>
        <taxon>Agrilutibacter</taxon>
    </lineage>
</organism>
<dbReference type="PANTHER" id="PTHR34351:SF1">
    <property type="entry name" value="SLR1927 PROTEIN"/>
    <property type="match status" value="1"/>
</dbReference>
<dbReference type="Proteomes" id="UP001267878">
    <property type="component" value="Unassembled WGS sequence"/>
</dbReference>
<protein>
    <submittedName>
        <fullName evidence="3">Uncharacterized protein (DUF58 family)</fullName>
    </submittedName>
</protein>
<keyword evidence="1" id="KW-0812">Transmembrane</keyword>
<dbReference type="PANTHER" id="PTHR34351">
    <property type="entry name" value="SLR1927 PROTEIN-RELATED"/>
    <property type="match status" value="1"/>
</dbReference>
<feature type="transmembrane region" description="Helical" evidence="1">
    <location>
        <begin position="50"/>
        <end position="67"/>
    </location>
</feature>
<keyword evidence="1" id="KW-1133">Transmembrane helix</keyword>
<evidence type="ECO:0000256" key="1">
    <source>
        <dbReference type="SAM" id="Phobius"/>
    </source>
</evidence>
<dbReference type="Pfam" id="PF01882">
    <property type="entry name" value="DUF58"/>
    <property type="match status" value="1"/>
</dbReference>
<evidence type="ECO:0000313" key="4">
    <source>
        <dbReference type="Proteomes" id="UP001267878"/>
    </source>
</evidence>
<accession>A0ABU1VLG5</accession>
<evidence type="ECO:0000313" key="3">
    <source>
        <dbReference type="EMBL" id="MDR7098175.1"/>
    </source>
</evidence>
<dbReference type="InterPro" id="IPR002881">
    <property type="entry name" value="DUF58"/>
</dbReference>
<sequence length="334" mass="36930">MPAIAANPEAMATLWRRVRTLALSLTRPRAPEALPVTIDRRRVYVLPTRFGLFYSTLLLGMAAGALNYNNNPALMLCLLLGGAALASLIAAQLQLTGLNITTIDGEPVAAGQTLLLRVHVQADPSRVRRGLRVDDDDLLDTSVLNLDQGHGEAEVALPTRQRGWLDVPRLRVFTTRPLGLARAWTYVWSDAPLLVYAAPEPNGPPLPSGSGQQAQTRLHPAGDDVHHLRNYRPGDSRRTIAWKPSARRDTLLVREYEQPLGADVVLDWRQLVNLDFEARISRLARWVDEAERDGRRYRLCLPGQPDIGPDHGIVHRHACQRALALLPLAGGYGR</sequence>
<name>A0ABU1VLG5_9GAMM</name>